<dbReference type="PIRSF" id="PIRSF006446">
    <property type="entry name" value="Cyt_quinol_oxidase_1"/>
    <property type="match status" value="1"/>
</dbReference>
<keyword evidence="3 12" id="KW-0813">Transport</keyword>
<dbReference type="PANTHER" id="PTHR30365:SF14">
    <property type="entry name" value="CYTOCHROME BD MENAQUINOL OXIDASE SUBUNIT I-RELATED"/>
    <property type="match status" value="1"/>
</dbReference>
<evidence type="ECO:0000313" key="15">
    <source>
        <dbReference type="Proteomes" id="UP000594873"/>
    </source>
</evidence>
<keyword evidence="8 12" id="KW-0249">Electron transport</keyword>
<keyword evidence="4 12" id="KW-1003">Cell membrane</keyword>
<feature type="transmembrane region" description="Helical" evidence="12">
    <location>
        <begin position="360"/>
        <end position="381"/>
    </location>
</feature>
<evidence type="ECO:0000256" key="11">
    <source>
        <dbReference type="ARBA" id="ARBA00023136"/>
    </source>
</evidence>
<dbReference type="KEGG" id="sflv:IC614_12095"/>
<evidence type="ECO:0000256" key="4">
    <source>
        <dbReference type="ARBA" id="ARBA00022475"/>
    </source>
</evidence>
<proteinExistence type="inferred from homology"/>
<evidence type="ECO:0000256" key="1">
    <source>
        <dbReference type="ARBA" id="ARBA00004651"/>
    </source>
</evidence>
<accession>A0A7T2LNA3</accession>
<feature type="transmembrane region" description="Helical" evidence="12">
    <location>
        <begin position="20"/>
        <end position="46"/>
    </location>
</feature>
<keyword evidence="6 12" id="KW-0812">Transmembrane</keyword>
<dbReference type="GO" id="GO:0005886">
    <property type="term" value="C:plasma membrane"/>
    <property type="evidence" value="ECO:0007669"/>
    <property type="project" value="UniProtKB-SubCell"/>
</dbReference>
<evidence type="ECO:0000313" key="14">
    <source>
        <dbReference type="EMBL" id="QPQ56366.1"/>
    </source>
</evidence>
<comment type="similarity">
    <text evidence="2 12">Belongs to the cytochrome ubiquinol oxidase subunit 1 family.</text>
</comment>
<dbReference type="GO" id="GO:0020037">
    <property type="term" value="F:heme binding"/>
    <property type="evidence" value="ECO:0007669"/>
    <property type="project" value="TreeGrafter"/>
</dbReference>
<organism evidence="14 15">
    <name type="scientific">Allosphingosinicella flava</name>
    <dbReference type="NCBI Taxonomy" id="2771430"/>
    <lineage>
        <taxon>Bacteria</taxon>
        <taxon>Pseudomonadati</taxon>
        <taxon>Pseudomonadota</taxon>
        <taxon>Alphaproteobacteria</taxon>
        <taxon>Sphingomonadales</taxon>
        <taxon>Sphingomonadaceae</taxon>
        <taxon>Allosphingosinicella</taxon>
    </lineage>
</organism>
<evidence type="ECO:0000256" key="9">
    <source>
        <dbReference type="ARBA" id="ARBA00022989"/>
    </source>
</evidence>
<evidence type="ECO:0000256" key="12">
    <source>
        <dbReference type="PIRNR" id="PIRNR006446"/>
    </source>
</evidence>
<feature type="transmembrane region" description="Helical" evidence="12">
    <location>
        <begin position="58"/>
        <end position="79"/>
    </location>
</feature>
<feature type="transmembrane region" description="Helical" evidence="12">
    <location>
        <begin position="99"/>
        <end position="121"/>
    </location>
</feature>
<evidence type="ECO:0000256" key="7">
    <source>
        <dbReference type="ARBA" id="ARBA00022723"/>
    </source>
</evidence>
<name>A0A7T2LNA3_9SPHN</name>
<keyword evidence="15" id="KW-1185">Reference proteome</keyword>
<dbReference type="PANTHER" id="PTHR30365">
    <property type="entry name" value="CYTOCHROME D UBIQUINOL OXIDASE"/>
    <property type="match status" value="1"/>
</dbReference>
<gene>
    <name evidence="14" type="ORF">IC614_12095</name>
</gene>
<comment type="subcellular location">
    <subcellularLocation>
        <location evidence="12">Cell inner membrane</location>
    </subcellularLocation>
    <subcellularLocation>
        <location evidence="1">Cell membrane</location>
        <topology evidence="1">Multi-pass membrane protein</topology>
    </subcellularLocation>
</comment>
<feature type="transmembrane region" description="Helical" evidence="12">
    <location>
        <begin position="188"/>
        <end position="212"/>
    </location>
</feature>
<keyword evidence="11 12" id="KW-0472">Membrane</keyword>
<dbReference type="Proteomes" id="UP000594873">
    <property type="component" value="Chromosome"/>
</dbReference>
<reference evidence="14 15" key="1">
    <citation type="submission" date="2020-11" db="EMBL/GenBank/DDBJ databases">
        <title>Genome seq and assembly of Sphingosinicella sp.</title>
        <authorList>
            <person name="Chhetri G."/>
        </authorList>
    </citation>
    <scope>NUCLEOTIDE SEQUENCE [LARGE SCALE GENOMIC DNA]</scope>
    <source>
        <strain evidence="14 15">UDD2</strain>
    </source>
</reference>
<feature type="region of interest" description="Disordered" evidence="13">
    <location>
        <begin position="445"/>
        <end position="479"/>
    </location>
</feature>
<feature type="transmembrane region" description="Helical" evidence="12">
    <location>
        <begin position="224"/>
        <end position="241"/>
    </location>
</feature>
<dbReference type="GO" id="GO:0070069">
    <property type="term" value="C:cytochrome complex"/>
    <property type="evidence" value="ECO:0007669"/>
    <property type="project" value="UniProtKB-UniRule"/>
</dbReference>
<keyword evidence="5 12" id="KW-0349">Heme</keyword>
<feature type="compositionally biased region" description="Basic and acidic residues" evidence="13">
    <location>
        <begin position="468"/>
        <end position="479"/>
    </location>
</feature>
<evidence type="ECO:0000256" key="3">
    <source>
        <dbReference type="ARBA" id="ARBA00022448"/>
    </source>
</evidence>
<dbReference type="Pfam" id="PF01654">
    <property type="entry name" value="Cyt_bd_oxida_I"/>
    <property type="match status" value="1"/>
</dbReference>
<evidence type="ECO:0000256" key="2">
    <source>
        <dbReference type="ARBA" id="ARBA00009819"/>
    </source>
</evidence>
<feature type="transmembrane region" description="Helical" evidence="12">
    <location>
        <begin position="414"/>
        <end position="433"/>
    </location>
</feature>
<keyword evidence="7 12" id="KW-0479">Metal-binding</keyword>
<keyword evidence="9 12" id="KW-1133">Transmembrane helix</keyword>
<evidence type="ECO:0000256" key="8">
    <source>
        <dbReference type="ARBA" id="ARBA00022982"/>
    </source>
</evidence>
<dbReference type="GO" id="GO:0019646">
    <property type="term" value="P:aerobic electron transport chain"/>
    <property type="evidence" value="ECO:0007669"/>
    <property type="project" value="InterPro"/>
</dbReference>
<feature type="transmembrane region" description="Helical" evidence="12">
    <location>
        <begin position="128"/>
        <end position="149"/>
    </location>
</feature>
<dbReference type="AlphaFoldDB" id="A0A7T2LNA3"/>
<dbReference type="InterPro" id="IPR002585">
    <property type="entry name" value="Cyt-d_ubiquinol_oxidase_su_1"/>
</dbReference>
<evidence type="ECO:0000256" key="10">
    <source>
        <dbReference type="ARBA" id="ARBA00023004"/>
    </source>
</evidence>
<evidence type="ECO:0000256" key="13">
    <source>
        <dbReference type="SAM" id="MobiDB-lite"/>
    </source>
</evidence>
<dbReference type="GO" id="GO:0009055">
    <property type="term" value="F:electron transfer activity"/>
    <property type="evidence" value="ECO:0007669"/>
    <property type="project" value="UniProtKB-UniRule"/>
</dbReference>
<evidence type="ECO:0000256" key="5">
    <source>
        <dbReference type="ARBA" id="ARBA00022617"/>
    </source>
</evidence>
<feature type="transmembrane region" description="Helical" evidence="12">
    <location>
        <begin position="324"/>
        <end position="348"/>
    </location>
</feature>
<keyword evidence="10 12" id="KW-0408">Iron</keyword>
<protein>
    <submittedName>
        <fullName evidence="14">Cytochrome ubiquinol oxidase subunit I</fullName>
    </submittedName>
</protein>
<dbReference type="GO" id="GO:0016682">
    <property type="term" value="F:oxidoreductase activity, acting on diphenols and related substances as donors, oxygen as acceptor"/>
    <property type="evidence" value="ECO:0007669"/>
    <property type="project" value="TreeGrafter"/>
</dbReference>
<sequence>MTAVDDTALLLARIQFAFTVSFHFIFPSFSIGLASYLAVLEGLWLKTGQDKYLNLFRYWLKIFAIAFAMGVVSGIVMSYQFGTNWSVFSDKAGPVIGPLMAYEVLTAFFLEAGFLGVMLFGMSRVGKGLHFTATLMVALGTFISAFWILSVNSWMQTPVGWAMNDAGQFVPAAGWWDIVFNPSFPYRLVHTVIAAYLTTALVVGGVGAWHLLKGRKTDETKTMFSMAMWMAALVAPAQILVGDLHGLNTLEHQPAKVMAMEGHFQSHPDGAPLILFGLPDDEAETVHAAVEIPKLSSLILKHDPDAPLAGLDTVAKADRPPVEIVFWSFRIMVGLGFLMLALGLLSLVARAAKKLHDWRLLHRFALLMGPSGFIAVIAGWVTTEVGRQPWVIYNLLRTKDAVAPIDAPAVATSLAAFVIVYFVVFGIGTLYILKLMGHAPHPGESAPAAAPIRSAGITPSPAMGRGGADPRPDTSEEAE</sequence>
<dbReference type="GO" id="GO:0046872">
    <property type="term" value="F:metal ion binding"/>
    <property type="evidence" value="ECO:0007669"/>
    <property type="project" value="UniProtKB-UniRule"/>
</dbReference>
<evidence type="ECO:0000256" key="6">
    <source>
        <dbReference type="ARBA" id="ARBA00022692"/>
    </source>
</evidence>
<dbReference type="EMBL" id="CP065592">
    <property type="protein sequence ID" value="QPQ56366.1"/>
    <property type="molecule type" value="Genomic_DNA"/>
</dbReference>